<gene>
    <name evidence="1" type="ORF">BN971_01853</name>
</gene>
<organism evidence="1 2">
    <name type="scientific">Mycobacterium bohemicum DSM 44277</name>
    <dbReference type="NCBI Taxonomy" id="1236609"/>
    <lineage>
        <taxon>Bacteria</taxon>
        <taxon>Bacillati</taxon>
        <taxon>Actinomycetota</taxon>
        <taxon>Actinomycetes</taxon>
        <taxon>Mycobacteriales</taxon>
        <taxon>Mycobacteriaceae</taxon>
        <taxon>Mycobacterium</taxon>
    </lineage>
</organism>
<evidence type="ECO:0000313" key="2">
    <source>
        <dbReference type="Proteomes" id="UP000198875"/>
    </source>
</evidence>
<dbReference type="RefSeq" id="WP_139027069.1">
    <property type="nucleotide sequence ID" value="NZ_CSTD01000001.1"/>
</dbReference>
<sequence length="92" mass="10031">MDDLAGIGPTPPPWMAPDDQPFWKSPTLLWHHGVGEDLAIRCEDTIDEDSEWYRSSPVIELLGAVHGLDAAGARRLAADLNAAADLIVDMPR</sequence>
<reference evidence="1 2" key="1">
    <citation type="submission" date="2015-03" db="EMBL/GenBank/DDBJ databases">
        <authorList>
            <person name="Murphy D."/>
        </authorList>
    </citation>
    <scope>NUCLEOTIDE SEQUENCE [LARGE SCALE GENOMIC DNA]</scope>
    <source>
        <strain evidence="1 2">DSM 44277</strain>
    </source>
</reference>
<proteinExistence type="predicted"/>
<protein>
    <submittedName>
        <fullName evidence="1">Uncharacterized protein</fullName>
    </submittedName>
</protein>
<accession>A0A0U0W6A7</accession>
<name>A0A0U0W6A7_MYCBE</name>
<dbReference type="Proteomes" id="UP000198875">
    <property type="component" value="Unassembled WGS sequence"/>
</dbReference>
<evidence type="ECO:0000313" key="1">
    <source>
        <dbReference type="EMBL" id="CPR10435.1"/>
    </source>
</evidence>
<dbReference type="AlphaFoldDB" id="A0A0U0W6A7"/>
<dbReference type="EMBL" id="CSTD01000001">
    <property type="protein sequence ID" value="CPR10435.1"/>
    <property type="molecule type" value="Genomic_DNA"/>
</dbReference>